<sequence>MAATLVRETTVLSPMPSFVAIKTTNFGHVGAVARRGLAQTAVEAVEIHRSGRSGCCRGGGGRVDQSCGDDGRSARACGHCGGADWRCVCDAPLEAEDEVGDVAVVPEGAERLADIIDAGRRVELSFELSVECVDGKRAVTEESTDGNHPVVAANVRCLELVLENGPPSTYIFVNGAAEEGKVNTERGGSTVGRAGVASVEGSAAKRVAESSGEGLRCCSFLLKVGNGGLAVADAARESVQDREELLVDLRSEDGSEILERISHCGGCRLEG</sequence>
<keyword evidence="2" id="KW-1185">Reference proteome</keyword>
<dbReference type="Proteomes" id="UP001215280">
    <property type="component" value="Unassembled WGS sequence"/>
</dbReference>
<organism evidence="1 2">
    <name type="scientific">Mycena maculata</name>
    <dbReference type="NCBI Taxonomy" id="230809"/>
    <lineage>
        <taxon>Eukaryota</taxon>
        <taxon>Fungi</taxon>
        <taxon>Dikarya</taxon>
        <taxon>Basidiomycota</taxon>
        <taxon>Agaricomycotina</taxon>
        <taxon>Agaricomycetes</taxon>
        <taxon>Agaricomycetidae</taxon>
        <taxon>Agaricales</taxon>
        <taxon>Marasmiineae</taxon>
        <taxon>Mycenaceae</taxon>
        <taxon>Mycena</taxon>
    </lineage>
</organism>
<proteinExistence type="predicted"/>
<comment type="caution">
    <text evidence="1">The sequence shown here is derived from an EMBL/GenBank/DDBJ whole genome shotgun (WGS) entry which is preliminary data.</text>
</comment>
<reference evidence="1" key="1">
    <citation type="submission" date="2023-03" db="EMBL/GenBank/DDBJ databases">
        <title>Massive genome expansion in bonnet fungi (Mycena s.s.) driven by repeated elements and novel gene families across ecological guilds.</title>
        <authorList>
            <consortium name="Lawrence Berkeley National Laboratory"/>
            <person name="Harder C.B."/>
            <person name="Miyauchi S."/>
            <person name="Viragh M."/>
            <person name="Kuo A."/>
            <person name="Thoen E."/>
            <person name="Andreopoulos B."/>
            <person name="Lu D."/>
            <person name="Skrede I."/>
            <person name="Drula E."/>
            <person name="Henrissat B."/>
            <person name="Morin E."/>
            <person name="Kohler A."/>
            <person name="Barry K."/>
            <person name="LaButti K."/>
            <person name="Morin E."/>
            <person name="Salamov A."/>
            <person name="Lipzen A."/>
            <person name="Mereny Z."/>
            <person name="Hegedus B."/>
            <person name="Baldrian P."/>
            <person name="Stursova M."/>
            <person name="Weitz H."/>
            <person name="Taylor A."/>
            <person name="Grigoriev I.V."/>
            <person name="Nagy L.G."/>
            <person name="Martin F."/>
            <person name="Kauserud H."/>
        </authorList>
    </citation>
    <scope>NUCLEOTIDE SEQUENCE</scope>
    <source>
        <strain evidence="1">CBHHK188m</strain>
    </source>
</reference>
<dbReference type="EMBL" id="JARJLG010000004">
    <property type="protein sequence ID" value="KAJ7781749.1"/>
    <property type="molecule type" value="Genomic_DNA"/>
</dbReference>
<protein>
    <submittedName>
        <fullName evidence="1">Uncharacterized protein</fullName>
    </submittedName>
</protein>
<dbReference type="AlphaFoldDB" id="A0AAD7NZG1"/>
<evidence type="ECO:0000313" key="1">
    <source>
        <dbReference type="EMBL" id="KAJ7781749.1"/>
    </source>
</evidence>
<name>A0AAD7NZG1_9AGAR</name>
<evidence type="ECO:0000313" key="2">
    <source>
        <dbReference type="Proteomes" id="UP001215280"/>
    </source>
</evidence>
<gene>
    <name evidence="1" type="ORF">DFH07DRAFT_764773</name>
</gene>
<accession>A0AAD7NZG1</accession>